<dbReference type="RefSeq" id="WP_332863665.1">
    <property type="nucleotide sequence ID" value="NZ_JBAFSM010000004.1"/>
</dbReference>
<evidence type="ECO:0000313" key="1">
    <source>
        <dbReference type="EMBL" id="MEG3436209.1"/>
    </source>
</evidence>
<evidence type="ECO:0008006" key="3">
    <source>
        <dbReference type="Google" id="ProtNLM"/>
    </source>
</evidence>
<proteinExistence type="predicted"/>
<dbReference type="SUPFAM" id="SSF53756">
    <property type="entry name" value="UDP-Glycosyltransferase/glycogen phosphorylase"/>
    <property type="match status" value="1"/>
</dbReference>
<reference evidence="1 2" key="1">
    <citation type="submission" date="2024-01" db="EMBL/GenBank/DDBJ databases">
        <title>Genomic insights into the taxonomy and metabolism of the cyanobacterium Pannus brasiliensis CCIBt3594.</title>
        <authorList>
            <person name="Machado M."/>
            <person name="Botero N.B."/>
            <person name="Andreote A.P.D."/>
            <person name="Feitosa A.M.T."/>
            <person name="Popin R."/>
            <person name="Sivonen K."/>
            <person name="Fiore M.F."/>
        </authorList>
    </citation>
    <scope>NUCLEOTIDE SEQUENCE [LARGE SCALE GENOMIC DNA]</scope>
    <source>
        <strain evidence="1 2">CCIBt3594</strain>
    </source>
</reference>
<comment type="caution">
    <text evidence="1">The sequence shown here is derived from an EMBL/GenBank/DDBJ whole genome shotgun (WGS) entry which is preliminary data.</text>
</comment>
<accession>A0AAW9QTI9</accession>
<dbReference type="AlphaFoldDB" id="A0AAW9QTI9"/>
<dbReference type="EMBL" id="JBAFSM010000004">
    <property type="protein sequence ID" value="MEG3436209.1"/>
    <property type="molecule type" value="Genomic_DNA"/>
</dbReference>
<keyword evidence="2" id="KW-1185">Reference proteome</keyword>
<name>A0AAW9QTI9_9CHRO</name>
<organism evidence="1 2">
    <name type="scientific">Pannus brasiliensis CCIBt3594</name>
    <dbReference type="NCBI Taxonomy" id="1427578"/>
    <lineage>
        <taxon>Bacteria</taxon>
        <taxon>Bacillati</taxon>
        <taxon>Cyanobacteriota</taxon>
        <taxon>Cyanophyceae</taxon>
        <taxon>Oscillatoriophycideae</taxon>
        <taxon>Chroococcales</taxon>
        <taxon>Microcystaceae</taxon>
        <taxon>Pannus</taxon>
    </lineage>
</organism>
<dbReference type="Proteomes" id="UP001328733">
    <property type="component" value="Unassembled WGS sequence"/>
</dbReference>
<sequence length="395" mass="45890">MSSDRKPIRVLHCPCGIGGNPQGLARAERQLGLASHAIVFELNEFQYDTDEVLLESSKNRLELELKRWRFLARVIKDFDIIHFNFGRSIMPQDFVLDNSSNARKYARWVGILYHKYARFLELIDLPLLKKSGKGIVFTYQGDDARQGDYCLQNFEISIAREVEPGYYSADSDRMKRKRIAKVDRHADRIFTLNPDLGYVLPSRTRFLPYSHIDLDDWRVVRQPNLDRKPVVLHAPSHQGAKGTRHVLNAIDRLREEGIDFEFMLVEGLPNAEARRLYEKADILIDQLLAGWYGGLAVELMALGKPVICYIREEDLRFIPPSMAVDLPIIRATPITLYEILKRCLTLDRVRLTEWGNQSRAYVEKWHDPRKIASWLKHEYELILAERRGLSDRSML</sequence>
<gene>
    <name evidence="1" type="ORF">V0288_03680</name>
</gene>
<evidence type="ECO:0000313" key="2">
    <source>
        <dbReference type="Proteomes" id="UP001328733"/>
    </source>
</evidence>
<protein>
    <recommendedName>
        <fullName evidence="3">Glycosyltransferase</fullName>
    </recommendedName>
</protein>